<dbReference type="EMBL" id="QUQO01000001">
    <property type="protein sequence ID" value="RFB05433.1"/>
    <property type="molecule type" value="Genomic_DNA"/>
</dbReference>
<evidence type="ECO:0000313" key="2">
    <source>
        <dbReference type="EMBL" id="RFB05433.1"/>
    </source>
</evidence>
<evidence type="ECO:0000256" key="1">
    <source>
        <dbReference type="SAM" id="SignalP"/>
    </source>
</evidence>
<name>A0A371RJ09_9PROT</name>
<feature type="signal peptide" evidence="1">
    <location>
        <begin position="1"/>
        <end position="19"/>
    </location>
</feature>
<evidence type="ECO:0000313" key="3">
    <source>
        <dbReference type="Proteomes" id="UP000264589"/>
    </source>
</evidence>
<comment type="caution">
    <text evidence="2">The sequence shown here is derived from an EMBL/GenBank/DDBJ whole genome shotgun (WGS) entry which is preliminary data.</text>
</comment>
<dbReference type="PROSITE" id="PS51257">
    <property type="entry name" value="PROKAR_LIPOPROTEIN"/>
    <property type="match status" value="1"/>
</dbReference>
<proteinExistence type="predicted"/>
<keyword evidence="3" id="KW-1185">Reference proteome</keyword>
<reference evidence="2 3" key="1">
    <citation type="submission" date="2018-08" db="EMBL/GenBank/DDBJ databases">
        <title>Parvularcula sp. SM1705, isolated from surface water of the South Sea China.</title>
        <authorList>
            <person name="Sun L."/>
        </authorList>
    </citation>
    <scope>NUCLEOTIDE SEQUENCE [LARGE SCALE GENOMIC DNA]</scope>
    <source>
        <strain evidence="2 3">SM1705</strain>
    </source>
</reference>
<feature type="chain" id="PRO_5016794432" evidence="1">
    <location>
        <begin position="20"/>
        <end position="140"/>
    </location>
</feature>
<protein>
    <submittedName>
        <fullName evidence="2">Uncharacterized protein</fullName>
    </submittedName>
</protein>
<dbReference type="Proteomes" id="UP000264589">
    <property type="component" value="Unassembled WGS sequence"/>
</dbReference>
<sequence length="140" mass="15025">MIRLTLISSVALLAACASNDDNTISSMNYLQAPIEAACARDALIDEEGFAAVTSIRQIGGAEQIDATFNQDMPVTVIVRRQDDGTGEVSVFTRLEEGATPLERRKANFAVTTADETIYRQCTADGKINPGDGDVIIEAQE</sequence>
<dbReference type="AlphaFoldDB" id="A0A371RJ09"/>
<gene>
    <name evidence="2" type="ORF">DX908_09290</name>
</gene>
<dbReference type="InParanoid" id="A0A371RJ09"/>
<dbReference type="OrthoDB" id="8480254at2"/>
<accession>A0A371RJ09</accession>
<dbReference type="RefSeq" id="WP_116392065.1">
    <property type="nucleotide sequence ID" value="NZ_QUQO01000001.1"/>
</dbReference>
<keyword evidence="1" id="KW-0732">Signal</keyword>
<organism evidence="2 3">
    <name type="scientific">Parvularcula marina</name>
    <dbReference type="NCBI Taxonomy" id="2292771"/>
    <lineage>
        <taxon>Bacteria</taxon>
        <taxon>Pseudomonadati</taxon>
        <taxon>Pseudomonadota</taxon>
        <taxon>Alphaproteobacteria</taxon>
        <taxon>Parvularculales</taxon>
        <taxon>Parvularculaceae</taxon>
        <taxon>Parvularcula</taxon>
    </lineage>
</organism>